<reference evidence="4 5" key="1">
    <citation type="submission" date="2021-12" db="EMBL/GenBank/DDBJ databases">
        <title>Genome sequencing of bacteria with rrn-lacking chromosome and rrn-plasmid.</title>
        <authorList>
            <person name="Anda M."/>
            <person name="Iwasaki W."/>
        </authorList>
    </citation>
    <scope>NUCLEOTIDE SEQUENCE [LARGE SCALE GENOMIC DNA]</scope>
    <source>
        <strain evidence="4 5">DSM 100852</strain>
    </source>
</reference>
<sequence length="528" mass="59981">MNTFSIKTSLYLTLSLFLTIILATSLAHLYRTHQSAERVALFGHVTFPTQSLLQEHYDMTEYIAMTHGASMYYDQVTVESVQLYRMEMDSSFSYIKQKTIILNHKWDSIGNTESPLTSIIDKITTLEKAYGMLYEMAASESSNGMLTNSQKLTDFTNKTLVPLTTEYREYVKAQLDQIQQHNNNFVVEQQKISDNAKLASAASIFIGILASVLLTYWLYQSIYIPLNAVVDRVHRLTKGDVPEKGLEISAETKVDEIINIQKSFAQLEESVRKSSSFAASIGKGQYDHQFQPLSDKDILGNSLLEMRNSLEMVNKEAKQRSWATTGLAEFGETLRQNNQDLAKLCEKTLAKAVKYLNANQGALFVINDSETEPYLELASCYAWKRKKYLSKKIMQGEGLAGQAWIERSKIFMTDIPDDYVNITSGLGKALPSCLLVMPLIVNETVYGVLEIASFKVFEQYEVEFVEKLSENIASTLSSVKTTEKTQMLLEESTQMTEQLRAQEEEMRQNMEEMIATQEELERQRQLNA</sequence>
<dbReference type="InterPro" id="IPR003018">
    <property type="entry name" value="GAF"/>
</dbReference>
<keyword evidence="2" id="KW-0472">Membrane</keyword>
<dbReference type="SMART" id="SM00065">
    <property type="entry name" value="GAF"/>
    <property type="match status" value="1"/>
</dbReference>
<dbReference type="Gene3D" id="6.10.340.10">
    <property type="match status" value="1"/>
</dbReference>
<feature type="coiled-coil region" evidence="1">
    <location>
        <begin position="485"/>
        <end position="526"/>
    </location>
</feature>
<feature type="transmembrane region" description="Helical" evidence="2">
    <location>
        <begin position="198"/>
        <end position="219"/>
    </location>
</feature>
<name>A0AAU9D8L8_9BACT</name>
<evidence type="ECO:0000256" key="1">
    <source>
        <dbReference type="SAM" id="Coils"/>
    </source>
</evidence>
<evidence type="ECO:0000313" key="5">
    <source>
        <dbReference type="Proteomes" id="UP001348817"/>
    </source>
</evidence>
<gene>
    <name evidence="4" type="ORF">FUAX_10420</name>
</gene>
<dbReference type="Pfam" id="PF13185">
    <property type="entry name" value="GAF_2"/>
    <property type="match status" value="1"/>
</dbReference>
<dbReference type="Gene3D" id="3.30.450.40">
    <property type="match status" value="1"/>
</dbReference>
<dbReference type="KEGG" id="fax:FUAX_10420"/>
<protein>
    <recommendedName>
        <fullName evidence="3">GAF domain-containing protein</fullName>
    </recommendedName>
</protein>
<keyword evidence="2" id="KW-0812">Transmembrane</keyword>
<organism evidence="4 5">
    <name type="scientific">Fulvitalea axinellae</name>
    <dbReference type="NCBI Taxonomy" id="1182444"/>
    <lineage>
        <taxon>Bacteria</taxon>
        <taxon>Pseudomonadati</taxon>
        <taxon>Bacteroidota</taxon>
        <taxon>Cytophagia</taxon>
        <taxon>Cytophagales</taxon>
        <taxon>Persicobacteraceae</taxon>
        <taxon>Fulvitalea</taxon>
    </lineage>
</organism>
<dbReference type="SUPFAM" id="SSF55781">
    <property type="entry name" value="GAF domain-like"/>
    <property type="match status" value="1"/>
</dbReference>
<evidence type="ECO:0000313" key="4">
    <source>
        <dbReference type="EMBL" id="BDD08610.1"/>
    </source>
</evidence>
<feature type="transmembrane region" description="Helical" evidence="2">
    <location>
        <begin position="12"/>
        <end position="30"/>
    </location>
</feature>
<dbReference type="EMBL" id="AP025314">
    <property type="protein sequence ID" value="BDD08610.1"/>
    <property type="molecule type" value="Genomic_DNA"/>
</dbReference>
<dbReference type="AlphaFoldDB" id="A0AAU9D8L8"/>
<dbReference type="Proteomes" id="UP001348817">
    <property type="component" value="Chromosome"/>
</dbReference>
<keyword evidence="1" id="KW-0175">Coiled coil</keyword>
<dbReference type="RefSeq" id="WP_338393856.1">
    <property type="nucleotide sequence ID" value="NZ_AP025314.1"/>
</dbReference>
<proteinExistence type="predicted"/>
<feature type="domain" description="GAF" evidence="3">
    <location>
        <begin position="340"/>
        <end position="486"/>
    </location>
</feature>
<keyword evidence="2" id="KW-1133">Transmembrane helix</keyword>
<evidence type="ECO:0000256" key="2">
    <source>
        <dbReference type="SAM" id="Phobius"/>
    </source>
</evidence>
<accession>A0AAU9D8L8</accession>
<keyword evidence="5" id="KW-1185">Reference proteome</keyword>
<evidence type="ECO:0000259" key="3">
    <source>
        <dbReference type="SMART" id="SM00065"/>
    </source>
</evidence>
<dbReference type="InterPro" id="IPR029016">
    <property type="entry name" value="GAF-like_dom_sf"/>
</dbReference>